<keyword evidence="2" id="KW-1185">Reference proteome</keyword>
<protein>
    <submittedName>
        <fullName evidence="1">Uncharacterized protein</fullName>
    </submittedName>
</protein>
<dbReference type="Proteomes" id="UP000245207">
    <property type="component" value="Unassembled WGS sequence"/>
</dbReference>
<dbReference type="EMBL" id="PKPP01017177">
    <property type="protein sequence ID" value="PWA37146.1"/>
    <property type="molecule type" value="Genomic_DNA"/>
</dbReference>
<comment type="caution">
    <text evidence="1">The sequence shown here is derived from an EMBL/GenBank/DDBJ whole genome shotgun (WGS) entry which is preliminary data.</text>
</comment>
<evidence type="ECO:0000313" key="2">
    <source>
        <dbReference type="Proteomes" id="UP000245207"/>
    </source>
</evidence>
<sequence>MVLHLLSPIIIPSDSDIEDTFRPYNSSTITLLPISRHPGDDSAETERLRMIKTAPTPQIPPLTSMDLSDENPMNGIVVGRISFLTSSGVAADLAVIIGDHLSLVSLTHHVMLRDGKMVVGPRKTLFMDEISIALDSSTTFQIVKCNSNGSSSACA</sequence>
<reference evidence="1 2" key="1">
    <citation type="journal article" date="2018" name="Mol. Plant">
        <title>The genome of Artemisia annua provides insight into the evolution of Asteraceae family and artemisinin biosynthesis.</title>
        <authorList>
            <person name="Shen Q."/>
            <person name="Zhang L."/>
            <person name="Liao Z."/>
            <person name="Wang S."/>
            <person name="Yan T."/>
            <person name="Shi P."/>
            <person name="Liu M."/>
            <person name="Fu X."/>
            <person name="Pan Q."/>
            <person name="Wang Y."/>
            <person name="Lv Z."/>
            <person name="Lu X."/>
            <person name="Zhang F."/>
            <person name="Jiang W."/>
            <person name="Ma Y."/>
            <person name="Chen M."/>
            <person name="Hao X."/>
            <person name="Li L."/>
            <person name="Tang Y."/>
            <person name="Lv G."/>
            <person name="Zhou Y."/>
            <person name="Sun X."/>
            <person name="Brodelius P.E."/>
            <person name="Rose J.K.C."/>
            <person name="Tang K."/>
        </authorList>
    </citation>
    <scope>NUCLEOTIDE SEQUENCE [LARGE SCALE GENOMIC DNA]</scope>
    <source>
        <strain evidence="2">cv. Huhao1</strain>
        <tissue evidence="1">Leaf</tissue>
    </source>
</reference>
<proteinExistence type="predicted"/>
<dbReference type="STRING" id="35608.A0A2U1KK42"/>
<evidence type="ECO:0000313" key="1">
    <source>
        <dbReference type="EMBL" id="PWA37146.1"/>
    </source>
</evidence>
<organism evidence="1 2">
    <name type="scientific">Artemisia annua</name>
    <name type="common">Sweet wormwood</name>
    <dbReference type="NCBI Taxonomy" id="35608"/>
    <lineage>
        <taxon>Eukaryota</taxon>
        <taxon>Viridiplantae</taxon>
        <taxon>Streptophyta</taxon>
        <taxon>Embryophyta</taxon>
        <taxon>Tracheophyta</taxon>
        <taxon>Spermatophyta</taxon>
        <taxon>Magnoliopsida</taxon>
        <taxon>eudicotyledons</taxon>
        <taxon>Gunneridae</taxon>
        <taxon>Pentapetalae</taxon>
        <taxon>asterids</taxon>
        <taxon>campanulids</taxon>
        <taxon>Asterales</taxon>
        <taxon>Asteraceae</taxon>
        <taxon>Asteroideae</taxon>
        <taxon>Anthemideae</taxon>
        <taxon>Artemisiinae</taxon>
        <taxon>Artemisia</taxon>
    </lineage>
</organism>
<dbReference type="AlphaFoldDB" id="A0A2U1KK42"/>
<gene>
    <name evidence="1" type="ORF">CTI12_AA593220</name>
</gene>
<accession>A0A2U1KK42</accession>
<name>A0A2U1KK42_ARTAN</name>